<dbReference type="STRING" id="576131.SAMN05444486_101987"/>
<dbReference type="PANTHER" id="PTHR46494">
    <property type="entry name" value="CORA FAMILY METAL ION TRANSPORTER (EUROFUNG)"/>
    <property type="match status" value="1"/>
</dbReference>
<evidence type="ECO:0000256" key="4">
    <source>
        <dbReference type="ARBA" id="ARBA00022475"/>
    </source>
</evidence>
<dbReference type="GO" id="GO:0050897">
    <property type="term" value="F:cobalt ion binding"/>
    <property type="evidence" value="ECO:0007669"/>
    <property type="project" value="TreeGrafter"/>
</dbReference>
<keyword evidence="3" id="KW-0813">Transport</keyword>
<evidence type="ECO:0000256" key="11">
    <source>
        <dbReference type="SAM" id="Coils"/>
    </source>
</evidence>
<evidence type="ECO:0000256" key="3">
    <source>
        <dbReference type="ARBA" id="ARBA00022448"/>
    </source>
</evidence>
<gene>
    <name evidence="13" type="ORF">SAMN05444486_101987</name>
</gene>
<keyword evidence="5" id="KW-0997">Cell inner membrane</keyword>
<dbReference type="Gene3D" id="1.20.58.340">
    <property type="entry name" value="Magnesium transport protein CorA, transmembrane region"/>
    <property type="match status" value="2"/>
</dbReference>
<sequence length="320" mass="34764">MNDVTPAFGFQIGTDRSVKALEGAAAPSDAAGYVWRHVQGTPEQLSSGLAEFELDEAVKTALTAEETRPRCTPHGGGAILVLRGVNLNLGAEPEDMVSLRLWVEGGQVVSCGVRPLNALQDVAGMVRGGRAPRSPAEMVAAFSLRIADRAEPVVAELNEKLDEVSDRLEGETLSETRRALADIRQVATALRRYMFPQRDALTTFEVEGFDWVSREALSQLREAIDRLTRLSEELDAIRDRAQIVHDQVMDARAEQMNTQMFVLTIVSAFFLPIGFITGLLGINVGGVPLADSANGFVIICGIIVAVLIGQYAVFKKLKLF</sequence>
<dbReference type="InterPro" id="IPR045861">
    <property type="entry name" value="CorA_cytoplasmic_dom"/>
</dbReference>
<dbReference type="GO" id="GO:0000287">
    <property type="term" value="F:magnesium ion binding"/>
    <property type="evidence" value="ECO:0007669"/>
    <property type="project" value="TreeGrafter"/>
</dbReference>
<keyword evidence="14" id="KW-1185">Reference proteome</keyword>
<evidence type="ECO:0000256" key="7">
    <source>
        <dbReference type="ARBA" id="ARBA00022833"/>
    </source>
</evidence>
<keyword evidence="11" id="KW-0175">Coiled coil</keyword>
<evidence type="ECO:0000256" key="2">
    <source>
        <dbReference type="ARBA" id="ARBA00009765"/>
    </source>
</evidence>
<evidence type="ECO:0000256" key="5">
    <source>
        <dbReference type="ARBA" id="ARBA00022519"/>
    </source>
</evidence>
<dbReference type="AlphaFoldDB" id="A0A1H3IDB5"/>
<feature type="transmembrane region" description="Helical" evidence="12">
    <location>
        <begin position="261"/>
        <end position="282"/>
    </location>
</feature>
<dbReference type="InterPro" id="IPR045863">
    <property type="entry name" value="CorA_TM1_TM2"/>
</dbReference>
<dbReference type="GO" id="GO:0015087">
    <property type="term" value="F:cobalt ion transmembrane transporter activity"/>
    <property type="evidence" value="ECO:0007669"/>
    <property type="project" value="TreeGrafter"/>
</dbReference>
<dbReference type="GO" id="GO:0005886">
    <property type="term" value="C:plasma membrane"/>
    <property type="evidence" value="ECO:0007669"/>
    <property type="project" value="UniProtKB-SubCell"/>
</dbReference>
<evidence type="ECO:0000256" key="9">
    <source>
        <dbReference type="ARBA" id="ARBA00023065"/>
    </source>
</evidence>
<keyword evidence="7" id="KW-0862">Zinc</keyword>
<keyword evidence="9" id="KW-0406">Ion transport</keyword>
<feature type="transmembrane region" description="Helical" evidence="12">
    <location>
        <begin position="294"/>
        <end position="314"/>
    </location>
</feature>
<reference evidence="13 14" key="1">
    <citation type="submission" date="2016-10" db="EMBL/GenBank/DDBJ databases">
        <authorList>
            <person name="de Groot N.N."/>
        </authorList>
    </citation>
    <scope>NUCLEOTIDE SEQUENCE [LARGE SCALE GENOMIC DNA]</scope>
    <source>
        <strain evidence="13 14">DSM 24677</strain>
    </source>
</reference>
<dbReference type="Proteomes" id="UP000199026">
    <property type="component" value="Unassembled WGS sequence"/>
</dbReference>
<dbReference type="RefSeq" id="WP_089888295.1">
    <property type="nucleotide sequence ID" value="NZ_CALJFH010000011.1"/>
</dbReference>
<dbReference type="OrthoDB" id="9803484at2"/>
<dbReference type="SUPFAM" id="SSF144083">
    <property type="entry name" value="Magnesium transport protein CorA, transmembrane region"/>
    <property type="match status" value="1"/>
</dbReference>
<evidence type="ECO:0000256" key="8">
    <source>
        <dbReference type="ARBA" id="ARBA00022989"/>
    </source>
</evidence>
<evidence type="ECO:0000256" key="6">
    <source>
        <dbReference type="ARBA" id="ARBA00022692"/>
    </source>
</evidence>
<dbReference type="GeneID" id="78123772"/>
<dbReference type="Gene3D" id="3.30.460.20">
    <property type="entry name" value="CorA soluble domain-like"/>
    <property type="match status" value="1"/>
</dbReference>
<dbReference type="SUPFAM" id="SSF143865">
    <property type="entry name" value="CorA soluble domain-like"/>
    <property type="match status" value="1"/>
</dbReference>
<evidence type="ECO:0000313" key="14">
    <source>
        <dbReference type="Proteomes" id="UP000199026"/>
    </source>
</evidence>
<proteinExistence type="inferred from homology"/>
<comment type="similarity">
    <text evidence="2">Belongs to the CorA metal ion transporter (MIT) (TC 1.A.35) family.</text>
</comment>
<dbReference type="GO" id="GO:0015095">
    <property type="term" value="F:magnesium ion transmembrane transporter activity"/>
    <property type="evidence" value="ECO:0007669"/>
    <property type="project" value="TreeGrafter"/>
</dbReference>
<evidence type="ECO:0000256" key="12">
    <source>
        <dbReference type="SAM" id="Phobius"/>
    </source>
</evidence>
<dbReference type="InterPro" id="IPR002523">
    <property type="entry name" value="MgTranspt_CorA/ZnTranspt_ZntB"/>
</dbReference>
<organism evidence="13 14">
    <name type="scientific">Lentibacter algarum</name>
    <dbReference type="NCBI Taxonomy" id="576131"/>
    <lineage>
        <taxon>Bacteria</taxon>
        <taxon>Pseudomonadati</taxon>
        <taxon>Pseudomonadota</taxon>
        <taxon>Alphaproteobacteria</taxon>
        <taxon>Rhodobacterales</taxon>
        <taxon>Roseobacteraceae</taxon>
        <taxon>Lentibacter</taxon>
    </lineage>
</organism>
<accession>A0A1H3IDB5</accession>
<comment type="subcellular location">
    <subcellularLocation>
        <location evidence="1">Cell membrane</location>
        <topology evidence="1">Multi-pass membrane protein</topology>
    </subcellularLocation>
</comment>
<dbReference type="PANTHER" id="PTHR46494:SF3">
    <property type="entry name" value="ZINC TRANSPORT PROTEIN ZNTB"/>
    <property type="match status" value="1"/>
</dbReference>
<keyword evidence="8 12" id="KW-1133">Transmembrane helix</keyword>
<keyword evidence="6 12" id="KW-0812">Transmembrane</keyword>
<dbReference type="CDD" id="cd12833">
    <property type="entry name" value="ZntB-like_1"/>
    <property type="match status" value="1"/>
</dbReference>
<keyword evidence="10 12" id="KW-0472">Membrane</keyword>
<dbReference type="Pfam" id="PF01544">
    <property type="entry name" value="CorA"/>
    <property type="match status" value="1"/>
</dbReference>
<protein>
    <submittedName>
        <fullName evidence="13">Zinc transporter</fullName>
    </submittedName>
</protein>
<dbReference type="EMBL" id="FNPR01000001">
    <property type="protein sequence ID" value="SDY25249.1"/>
    <property type="molecule type" value="Genomic_DNA"/>
</dbReference>
<evidence type="ECO:0000313" key="13">
    <source>
        <dbReference type="EMBL" id="SDY25249.1"/>
    </source>
</evidence>
<feature type="coiled-coil region" evidence="11">
    <location>
        <begin position="213"/>
        <end position="247"/>
    </location>
</feature>
<evidence type="ECO:0000256" key="10">
    <source>
        <dbReference type="ARBA" id="ARBA00023136"/>
    </source>
</evidence>
<name>A0A1H3IDB5_9RHOB</name>
<keyword evidence="4" id="KW-1003">Cell membrane</keyword>
<evidence type="ECO:0000256" key="1">
    <source>
        <dbReference type="ARBA" id="ARBA00004651"/>
    </source>
</evidence>